<keyword evidence="2" id="KW-0560">Oxidoreductase</keyword>
<dbReference type="InterPro" id="IPR002347">
    <property type="entry name" value="SDR_fam"/>
</dbReference>
<gene>
    <name evidence="3" type="ORF">HHL24_39955</name>
</gene>
<comment type="caution">
    <text evidence="3">The sequence shown here is derived from an EMBL/GenBank/DDBJ whole genome shotgun (WGS) entry which is preliminary data.</text>
</comment>
<dbReference type="GO" id="GO:0016491">
    <property type="term" value="F:oxidoreductase activity"/>
    <property type="evidence" value="ECO:0007669"/>
    <property type="project" value="UniProtKB-KW"/>
</dbReference>
<evidence type="ECO:0000256" key="1">
    <source>
        <dbReference type="ARBA" id="ARBA00006484"/>
    </source>
</evidence>
<dbReference type="InterPro" id="IPR036291">
    <property type="entry name" value="NAD(P)-bd_dom_sf"/>
</dbReference>
<dbReference type="PRINTS" id="PR00081">
    <property type="entry name" value="GDHRDH"/>
</dbReference>
<dbReference type="Pfam" id="PF00106">
    <property type="entry name" value="adh_short"/>
    <property type="match status" value="1"/>
</dbReference>
<dbReference type="Gene3D" id="3.40.50.720">
    <property type="entry name" value="NAD(P)-binding Rossmann-like Domain"/>
    <property type="match status" value="1"/>
</dbReference>
<keyword evidence="4" id="KW-1185">Reference proteome</keyword>
<dbReference type="AlphaFoldDB" id="A0A848ISE5"/>
<accession>A0A848ISE5</accession>
<name>A0A848ISE5_9BURK</name>
<protein>
    <submittedName>
        <fullName evidence="3">SDR family NAD(P)-dependent oxidoreductase</fullName>
    </submittedName>
</protein>
<dbReference type="CDD" id="cd05233">
    <property type="entry name" value="SDR_c"/>
    <property type="match status" value="1"/>
</dbReference>
<dbReference type="PANTHER" id="PTHR43669">
    <property type="entry name" value="5-KETO-D-GLUCONATE 5-REDUCTASE"/>
    <property type="match status" value="1"/>
</dbReference>
<dbReference type="EMBL" id="JABBGJ010000068">
    <property type="protein sequence ID" value="NMM04023.1"/>
    <property type="molecule type" value="Genomic_DNA"/>
</dbReference>
<reference evidence="3 4" key="1">
    <citation type="submission" date="2020-04" db="EMBL/GenBank/DDBJ databases">
        <title>Paraburkholderia sp. RP-4-7 isolated from soil.</title>
        <authorList>
            <person name="Dahal R.H."/>
        </authorList>
    </citation>
    <scope>NUCLEOTIDE SEQUENCE [LARGE SCALE GENOMIC DNA]</scope>
    <source>
        <strain evidence="3 4">RP-4-7</strain>
    </source>
</reference>
<evidence type="ECO:0000313" key="4">
    <source>
        <dbReference type="Proteomes" id="UP000544134"/>
    </source>
</evidence>
<dbReference type="Proteomes" id="UP000544134">
    <property type="component" value="Unassembled WGS sequence"/>
</dbReference>
<dbReference type="SUPFAM" id="SSF51735">
    <property type="entry name" value="NAD(P)-binding Rossmann-fold domains"/>
    <property type="match status" value="1"/>
</dbReference>
<comment type="similarity">
    <text evidence="1">Belongs to the short-chain dehydrogenases/reductases (SDR) family.</text>
</comment>
<dbReference type="PANTHER" id="PTHR43669:SF14">
    <property type="entry name" value="OXIDOREDUCTASE"/>
    <property type="match status" value="1"/>
</dbReference>
<sequence length="123" mass="13521">MIHDHALVTGGARGIGRVMVERLARDGFAVSLVDNNGELAEKEARSLREQGLKVDAHAVDITDVEKVHSLIDALPPLTALVNNASPQRRFRALLRLRTLLTRHFSSGEPALRQSQIEVSLSRP</sequence>
<proteinExistence type="inferred from homology"/>
<evidence type="ECO:0000313" key="3">
    <source>
        <dbReference type="EMBL" id="NMM04023.1"/>
    </source>
</evidence>
<organism evidence="3 4">
    <name type="scientific">Paraburkholderia polaris</name>
    <dbReference type="NCBI Taxonomy" id="2728848"/>
    <lineage>
        <taxon>Bacteria</taxon>
        <taxon>Pseudomonadati</taxon>
        <taxon>Pseudomonadota</taxon>
        <taxon>Betaproteobacteria</taxon>
        <taxon>Burkholderiales</taxon>
        <taxon>Burkholderiaceae</taxon>
        <taxon>Paraburkholderia</taxon>
    </lineage>
</organism>
<evidence type="ECO:0000256" key="2">
    <source>
        <dbReference type="ARBA" id="ARBA00023002"/>
    </source>
</evidence>